<dbReference type="EMBL" id="ML213917">
    <property type="protein sequence ID" value="TFK31095.1"/>
    <property type="molecule type" value="Genomic_DNA"/>
</dbReference>
<dbReference type="AlphaFoldDB" id="A0A5C3LEM4"/>
<evidence type="ECO:0000313" key="3">
    <source>
        <dbReference type="Proteomes" id="UP000308652"/>
    </source>
</evidence>
<evidence type="ECO:0000313" key="2">
    <source>
        <dbReference type="EMBL" id="TFK31095.1"/>
    </source>
</evidence>
<sequence>MPYYTHQSPTLPEHCCHYTQVGPVVPLAGLKEQWLILICYLMYAIGSALHLPITLIVPYPFFHCILYNEALKYSTSPFKAVFSGSLHHHHASLLIAPIPLLHTINFNF</sequence>
<keyword evidence="1" id="KW-0472">Membrane</keyword>
<keyword evidence="3" id="KW-1185">Reference proteome</keyword>
<keyword evidence="1" id="KW-1133">Transmembrane helix</keyword>
<organism evidence="2 3">
    <name type="scientific">Crucibulum laeve</name>
    <dbReference type="NCBI Taxonomy" id="68775"/>
    <lineage>
        <taxon>Eukaryota</taxon>
        <taxon>Fungi</taxon>
        <taxon>Dikarya</taxon>
        <taxon>Basidiomycota</taxon>
        <taxon>Agaricomycotina</taxon>
        <taxon>Agaricomycetes</taxon>
        <taxon>Agaricomycetidae</taxon>
        <taxon>Agaricales</taxon>
        <taxon>Agaricineae</taxon>
        <taxon>Nidulariaceae</taxon>
        <taxon>Crucibulum</taxon>
    </lineage>
</organism>
<feature type="transmembrane region" description="Helical" evidence="1">
    <location>
        <begin position="34"/>
        <end position="62"/>
    </location>
</feature>
<proteinExistence type="predicted"/>
<reference evidence="2 3" key="1">
    <citation type="journal article" date="2019" name="Nat. Ecol. Evol.">
        <title>Megaphylogeny resolves global patterns of mushroom evolution.</title>
        <authorList>
            <person name="Varga T."/>
            <person name="Krizsan K."/>
            <person name="Foldi C."/>
            <person name="Dima B."/>
            <person name="Sanchez-Garcia M."/>
            <person name="Sanchez-Ramirez S."/>
            <person name="Szollosi G.J."/>
            <person name="Szarkandi J.G."/>
            <person name="Papp V."/>
            <person name="Albert L."/>
            <person name="Andreopoulos W."/>
            <person name="Angelini C."/>
            <person name="Antonin V."/>
            <person name="Barry K.W."/>
            <person name="Bougher N.L."/>
            <person name="Buchanan P."/>
            <person name="Buyck B."/>
            <person name="Bense V."/>
            <person name="Catcheside P."/>
            <person name="Chovatia M."/>
            <person name="Cooper J."/>
            <person name="Damon W."/>
            <person name="Desjardin D."/>
            <person name="Finy P."/>
            <person name="Geml J."/>
            <person name="Haridas S."/>
            <person name="Hughes K."/>
            <person name="Justo A."/>
            <person name="Karasinski D."/>
            <person name="Kautmanova I."/>
            <person name="Kiss B."/>
            <person name="Kocsube S."/>
            <person name="Kotiranta H."/>
            <person name="LaButti K.M."/>
            <person name="Lechner B.E."/>
            <person name="Liimatainen K."/>
            <person name="Lipzen A."/>
            <person name="Lukacs Z."/>
            <person name="Mihaltcheva S."/>
            <person name="Morgado L.N."/>
            <person name="Niskanen T."/>
            <person name="Noordeloos M.E."/>
            <person name="Ohm R.A."/>
            <person name="Ortiz-Santana B."/>
            <person name="Ovrebo C."/>
            <person name="Racz N."/>
            <person name="Riley R."/>
            <person name="Savchenko A."/>
            <person name="Shiryaev A."/>
            <person name="Soop K."/>
            <person name="Spirin V."/>
            <person name="Szebenyi C."/>
            <person name="Tomsovsky M."/>
            <person name="Tulloss R.E."/>
            <person name="Uehling J."/>
            <person name="Grigoriev I.V."/>
            <person name="Vagvolgyi C."/>
            <person name="Papp T."/>
            <person name="Martin F.M."/>
            <person name="Miettinen O."/>
            <person name="Hibbett D.S."/>
            <person name="Nagy L.G."/>
        </authorList>
    </citation>
    <scope>NUCLEOTIDE SEQUENCE [LARGE SCALE GENOMIC DNA]</scope>
    <source>
        <strain evidence="2 3">CBS 166.37</strain>
    </source>
</reference>
<protein>
    <submittedName>
        <fullName evidence="2">Uncharacterized protein</fullName>
    </submittedName>
</protein>
<gene>
    <name evidence="2" type="ORF">BDQ12DRAFT_729890</name>
</gene>
<accession>A0A5C3LEM4</accession>
<dbReference type="Proteomes" id="UP000308652">
    <property type="component" value="Unassembled WGS sequence"/>
</dbReference>
<name>A0A5C3LEM4_9AGAR</name>
<evidence type="ECO:0000256" key="1">
    <source>
        <dbReference type="SAM" id="Phobius"/>
    </source>
</evidence>
<keyword evidence="1" id="KW-0812">Transmembrane</keyword>